<reference evidence="2" key="1">
    <citation type="submission" date="2021-02" db="EMBL/GenBank/DDBJ databases">
        <authorList>
            <person name="Nowell W R."/>
        </authorList>
    </citation>
    <scope>NUCLEOTIDE SEQUENCE</scope>
</reference>
<dbReference type="SUPFAM" id="SSF52374">
    <property type="entry name" value="Nucleotidylyl transferase"/>
    <property type="match status" value="1"/>
</dbReference>
<dbReference type="GO" id="GO:0006436">
    <property type="term" value="P:tryptophanyl-tRNA aminoacylation"/>
    <property type="evidence" value="ECO:0007669"/>
    <property type="project" value="TreeGrafter"/>
</dbReference>
<dbReference type="Gene3D" id="3.40.50.620">
    <property type="entry name" value="HUPs"/>
    <property type="match status" value="1"/>
</dbReference>
<dbReference type="GO" id="GO:0005737">
    <property type="term" value="C:cytoplasm"/>
    <property type="evidence" value="ECO:0007669"/>
    <property type="project" value="TreeGrafter"/>
</dbReference>
<comment type="caution">
    <text evidence="2">The sequence shown here is derived from an EMBL/GenBank/DDBJ whole genome shotgun (WGS) entry which is preliminary data.</text>
</comment>
<accession>A0A816ER97</accession>
<dbReference type="PANTHER" id="PTHR10055:SF1">
    <property type="entry name" value="TRYPTOPHAN--TRNA LIGASE, CYTOPLASMIC"/>
    <property type="match status" value="1"/>
</dbReference>
<dbReference type="InterPro" id="IPR014729">
    <property type="entry name" value="Rossmann-like_a/b/a_fold"/>
</dbReference>
<evidence type="ECO:0000313" key="2">
    <source>
        <dbReference type="EMBL" id="CAF1652777.1"/>
    </source>
</evidence>
<evidence type="ECO:0000256" key="1">
    <source>
        <dbReference type="ARBA" id="ARBA00030268"/>
    </source>
</evidence>
<keyword evidence="3" id="KW-1185">Reference proteome</keyword>
<name>A0A816ER97_ADIRI</name>
<sequence length="70" mass="8079">MSFPVAEEAIQNTTEEVEDIVDPWNVASTSDKGIDYDKLIRRFGSSKISPELIARIESIIKRPVHYFIRR</sequence>
<dbReference type="AlphaFoldDB" id="A0A816ER97"/>
<organism evidence="2 3">
    <name type="scientific">Adineta ricciae</name>
    <name type="common">Rotifer</name>
    <dbReference type="NCBI Taxonomy" id="249248"/>
    <lineage>
        <taxon>Eukaryota</taxon>
        <taxon>Metazoa</taxon>
        <taxon>Spiralia</taxon>
        <taxon>Gnathifera</taxon>
        <taxon>Rotifera</taxon>
        <taxon>Eurotatoria</taxon>
        <taxon>Bdelloidea</taxon>
        <taxon>Adinetida</taxon>
        <taxon>Adinetidae</taxon>
        <taxon>Adineta</taxon>
    </lineage>
</organism>
<proteinExistence type="predicted"/>
<dbReference type="GO" id="GO:0004830">
    <property type="term" value="F:tryptophan-tRNA ligase activity"/>
    <property type="evidence" value="ECO:0007669"/>
    <property type="project" value="TreeGrafter"/>
</dbReference>
<feature type="non-terminal residue" evidence="2">
    <location>
        <position position="1"/>
    </location>
</feature>
<dbReference type="EMBL" id="CAJNOR010010311">
    <property type="protein sequence ID" value="CAF1652777.1"/>
    <property type="molecule type" value="Genomic_DNA"/>
</dbReference>
<dbReference type="Proteomes" id="UP000663828">
    <property type="component" value="Unassembled WGS sequence"/>
</dbReference>
<protein>
    <recommendedName>
        <fullName evidence="1">Tryptophanyl-tRNA synthetase</fullName>
    </recommendedName>
</protein>
<gene>
    <name evidence="2" type="ORF">XAT740_LOCUS55318</name>
</gene>
<evidence type="ECO:0000313" key="3">
    <source>
        <dbReference type="Proteomes" id="UP000663828"/>
    </source>
</evidence>
<dbReference type="PANTHER" id="PTHR10055">
    <property type="entry name" value="TRYPTOPHANYL-TRNA SYNTHETASE"/>
    <property type="match status" value="1"/>
</dbReference>